<accession>V4TGX8</accession>
<evidence type="ECO:0000256" key="4">
    <source>
        <dbReference type="ARBA" id="ARBA00012591"/>
    </source>
</evidence>
<dbReference type="GO" id="GO:0030170">
    <property type="term" value="F:pyridoxal phosphate binding"/>
    <property type="evidence" value="ECO:0007669"/>
    <property type="project" value="InterPro"/>
</dbReference>
<evidence type="ECO:0000256" key="3">
    <source>
        <dbReference type="ARBA" id="ARBA00006047"/>
    </source>
</evidence>
<evidence type="ECO:0000313" key="11">
    <source>
        <dbReference type="Proteomes" id="UP000017819"/>
    </source>
</evidence>
<dbReference type="SUPFAM" id="SSF53756">
    <property type="entry name" value="UDP-Glycosyltransferase/glycogen phosphorylase"/>
    <property type="match status" value="1"/>
</dbReference>
<dbReference type="Gene3D" id="3.40.50.2000">
    <property type="entry name" value="Glycogen Phosphorylase B"/>
    <property type="match status" value="3"/>
</dbReference>
<keyword evidence="11" id="KW-1185">Reference proteome</keyword>
<dbReference type="Pfam" id="PF00343">
    <property type="entry name" value="Phosphorylase"/>
    <property type="match status" value="1"/>
</dbReference>
<dbReference type="InterPro" id="IPR052182">
    <property type="entry name" value="Glycogen/Maltodextrin_Phosph"/>
</dbReference>
<evidence type="ECO:0000256" key="7">
    <source>
        <dbReference type="ARBA" id="ARBA00022898"/>
    </source>
</evidence>
<protein>
    <recommendedName>
        <fullName evidence="4">glycogen phosphorylase</fullName>
        <ecNumber evidence="4">2.4.1.1</ecNumber>
    </recommendedName>
</protein>
<evidence type="ECO:0000256" key="5">
    <source>
        <dbReference type="ARBA" id="ARBA00022676"/>
    </source>
</evidence>
<dbReference type="GO" id="GO:0008184">
    <property type="term" value="F:glycogen phosphorylase activity"/>
    <property type="evidence" value="ECO:0007669"/>
    <property type="project" value="InterPro"/>
</dbReference>
<dbReference type="AlphaFoldDB" id="V4TGX8"/>
<sequence>MLKREDDTPAVPTAPVTRVEPFASRTRVAYLSMEIALEPAVHTYSGGLGVLAGDTAYSAADLNLPMVFVTLVTRQGYFRQVIDADGNQTEEPDPWDPAAHAVPLGALVAVTLEGRSVWIRPWFYELKSPTGGRVPVLLLDTDVEQNDPVDRDITDHLYGGDETYRLKQEIVLGMGGPRILQALGFDIRTFHMNEGHAALLTIELLNRFRRALGRQLPHFSEYDYGRVRDMCVFTTHTPVEAGHDKFSYELVNRIAGDLLQNGDLKDLGGTDHLNMTKLALNLSNYVNGVARKHADTTRHMFPGYEVRSITNGVHPGRWAHPAFCRIFDENYPVWHVEPEALNHVDSLPDETIWQAHMTAKHELADLIRQRTGTSLDPDLPTLGYARRMTGYKRPGLLFRDPERLLAIAEKTPFQIVIAGKAHPRDATGKAAIHEILGISGRLADRLKIAYLPNYNLSVARHIVSGVDIWLNTPMPPLEASGTSGMKAALNGALNFSTLDGWWAEGCLDGVTGWAIGDGAPSEEDGEDLYRKLEGTILPLYHDDREKWIWMMKQSIGRIGSTFNTQRMMRRYGAEAYLR</sequence>
<dbReference type="STRING" id="631454.N177_1855"/>
<evidence type="ECO:0000256" key="1">
    <source>
        <dbReference type="ARBA" id="ARBA00001275"/>
    </source>
</evidence>
<dbReference type="PANTHER" id="PTHR42655:SF1">
    <property type="entry name" value="GLYCOGEN PHOSPHORYLASE"/>
    <property type="match status" value="1"/>
</dbReference>
<dbReference type="NCBIfam" id="TIGR02094">
    <property type="entry name" value="more_P_ylases"/>
    <property type="match status" value="1"/>
</dbReference>
<comment type="caution">
    <text evidence="10">The sequence shown here is derived from an EMBL/GenBank/DDBJ whole genome shotgun (WGS) entry which is preliminary data.</text>
</comment>
<dbReference type="EMBL" id="AWXZ01000023">
    <property type="protein sequence ID" value="ESR25338.1"/>
    <property type="molecule type" value="Genomic_DNA"/>
</dbReference>
<organism evidence="10 11">
    <name type="scientific">Lutibaculum baratangense AMV1</name>
    <dbReference type="NCBI Taxonomy" id="631454"/>
    <lineage>
        <taxon>Bacteria</taxon>
        <taxon>Pseudomonadati</taxon>
        <taxon>Pseudomonadota</taxon>
        <taxon>Alphaproteobacteria</taxon>
        <taxon>Hyphomicrobiales</taxon>
        <taxon>Tepidamorphaceae</taxon>
        <taxon>Lutibaculum</taxon>
    </lineage>
</organism>
<evidence type="ECO:0000256" key="8">
    <source>
        <dbReference type="ARBA" id="ARBA00023277"/>
    </source>
</evidence>
<dbReference type="PATRIC" id="fig|631454.5.peg.1834"/>
<evidence type="ECO:0000256" key="9">
    <source>
        <dbReference type="ARBA" id="ARBA00025174"/>
    </source>
</evidence>
<dbReference type="InterPro" id="IPR000811">
    <property type="entry name" value="Glyco_trans_35"/>
</dbReference>
<comment type="similarity">
    <text evidence="3">Belongs to the glycogen phosphorylase family.</text>
</comment>
<proteinExistence type="inferred from homology"/>
<keyword evidence="8" id="KW-0119">Carbohydrate metabolism</keyword>
<keyword evidence="7" id="KW-0663">Pyridoxal phosphate</keyword>
<comment type="cofactor">
    <cofactor evidence="2">
        <name>pyridoxal 5'-phosphate</name>
        <dbReference type="ChEBI" id="CHEBI:597326"/>
    </cofactor>
</comment>
<keyword evidence="6 10" id="KW-0808">Transferase</keyword>
<gene>
    <name evidence="10" type="ORF">N177_1855</name>
</gene>
<dbReference type="InterPro" id="IPR035090">
    <property type="entry name" value="Pyridoxal_P_attach_site"/>
</dbReference>
<evidence type="ECO:0000256" key="6">
    <source>
        <dbReference type="ARBA" id="ARBA00022679"/>
    </source>
</evidence>
<dbReference type="EC" id="2.4.1.1" evidence="4"/>
<reference evidence="10 11" key="1">
    <citation type="journal article" date="2014" name="Genome Announc.">
        <title>Draft Genome Sequence of Lutibaculum baratangense Strain AMV1T, Isolated from a Mud Volcano in Andamans, India.</title>
        <authorList>
            <person name="Singh A."/>
            <person name="Sreenivas A."/>
            <person name="Sathyanarayana Reddy G."/>
            <person name="Pinnaka A.K."/>
            <person name="Shivaji S."/>
        </authorList>
    </citation>
    <scope>NUCLEOTIDE SEQUENCE [LARGE SCALE GENOMIC DNA]</scope>
    <source>
        <strain evidence="10 11">AMV1</strain>
    </source>
</reference>
<comment type="function">
    <text evidence="9">Phosphorylase is an important allosteric enzyme in carbohydrate metabolism. Enzymes from different sources differ in their regulatory mechanisms and in their natural substrates. However, all known phosphorylases share catalytic and structural properties.</text>
</comment>
<dbReference type="PANTHER" id="PTHR42655">
    <property type="entry name" value="GLYCOGEN PHOSPHORYLASE"/>
    <property type="match status" value="1"/>
</dbReference>
<dbReference type="eggNOG" id="COG0058">
    <property type="taxonomic scope" value="Bacteria"/>
</dbReference>
<dbReference type="PROSITE" id="PS00102">
    <property type="entry name" value="PHOSPHORYLASE"/>
    <property type="match status" value="1"/>
</dbReference>
<dbReference type="Proteomes" id="UP000017819">
    <property type="component" value="Unassembled WGS sequence"/>
</dbReference>
<dbReference type="InterPro" id="IPR011834">
    <property type="entry name" value="Agluc_phsphrylas"/>
</dbReference>
<name>V4TGX8_9HYPH</name>
<evidence type="ECO:0000313" key="10">
    <source>
        <dbReference type="EMBL" id="ESR25338.1"/>
    </source>
</evidence>
<keyword evidence="5 10" id="KW-0328">Glycosyltransferase</keyword>
<comment type="catalytic activity">
    <reaction evidence="1">
        <text>[(1-&gt;4)-alpha-D-glucosyl](n) + phosphate = [(1-&gt;4)-alpha-D-glucosyl](n-1) + alpha-D-glucose 1-phosphate</text>
        <dbReference type="Rhea" id="RHEA:41732"/>
        <dbReference type="Rhea" id="RHEA-COMP:9584"/>
        <dbReference type="Rhea" id="RHEA-COMP:9586"/>
        <dbReference type="ChEBI" id="CHEBI:15444"/>
        <dbReference type="ChEBI" id="CHEBI:43474"/>
        <dbReference type="ChEBI" id="CHEBI:58601"/>
        <dbReference type="EC" id="2.4.1.1"/>
    </reaction>
</comment>
<dbReference type="GO" id="GO:0005975">
    <property type="term" value="P:carbohydrate metabolic process"/>
    <property type="evidence" value="ECO:0007669"/>
    <property type="project" value="InterPro"/>
</dbReference>
<evidence type="ECO:0000256" key="2">
    <source>
        <dbReference type="ARBA" id="ARBA00001933"/>
    </source>
</evidence>